<dbReference type="Gene3D" id="1.20.120.1220">
    <property type="match status" value="1"/>
</dbReference>
<gene>
    <name evidence="10" type="ORF">KAR29_01600</name>
</gene>
<dbReference type="InterPro" id="IPR010627">
    <property type="entry name" value="Prepilin_pept_A24_N"/>
</dbReference>
<evidence type="ECO:0000256" key="4">
    <source>
        <dbReference type="ARBA" id="ARBA00022692"/>
    </source>
</evidence>
<keyword evidence="6 7" id="KW-0472">Membrane</keyword>
<dbReference type="GO" id="GO:0006465">
    <property type="term" value="P:signal peptide processing"/>
    <property type="evidence" value="ECO:0007669"/>
    <property type="project" value="TreeGrafter"/>
</dbReference>
<feature type="transmembrane region" description="Helical" evidence="7">
    <location>
        <begin position="226"/>
        <end position="250"/>
    </location>
</feature>
<dbReference type="GO" id="GO:0005886">
    <property type="term" value="C:plasma membrane"/>
    <property type="evidence" value="ECO:0007669"/>
    <property type="project" value="UniProtKB-SubCell"/>
</dbReference>
<evidence type="ECO:0000256" key="7">
    <source>
        <dbReference type="SAM" id="Phobius"/>
    </source>
</evidence>
<protein>
    <submittedName>
        <fullName evidence="10">Prepilin peptidase</fullName>
    </submittedName>
</protein>
<comment type="subcellular location">
    <subcellularLocation>
        <location evidence="1">Cell membrane</location>
        <topology evidence="1">Multi-pass membrane protein</topology>
    </subcellularLocation>
</comment>
<feature type="transmembrane region" description="Helical" evidence="7">
    <location>
        <begin position="100"/>
        <end position="117"/>
    </location>
</feature>
<reference evidence="11" key="1">
    <citation type="submission" date="2021-04" db="EMBL/GenBank/DDBJ databases">
        <title>A novel Synergistetes isolate from a pyrite-forming mixed culture.</title>
        <authorList>
            <person name="Bunk B."/>
            <person name="Sproer C."/>
            <person name="Spring S."/>
            <person name="Pester M."/>
        </authorList>
    </citation>
    <scope>NUCLEOTIDE SEQUENCE [LARGE SCALE GENOMIC DNA]</scope>
    <source>
        <strain evidence="11">J.5.4.2-T.3.5.2</strain>
    </source>
</reference>
<organism evidence="10 11">
    <name type="scientific">Aminithiophilus ramosus</name>
    <dbReference type="NCBI Taxonomy" id="3029084"/>
    <lineage>
        <taxon>Bacteria</taxon>
        <taxon>Thermotogati</taxon>
        <taxon>Synergistota</taxon>
        <taxon>Synergistia</taxon>
        <taxon>Synergistales</taxon>
        <taxon>Aminithiophilaceae</taxon>
        <taxon>Aminithiophilus</taxon>
    </lineage>
</organism>
<keyword evidence="4 7" id="KW-0812">Transmembrane</keyword>
<evidence type="ECO:0000256" key="5">
    <source>
        <dbReference type="ARBA" id="ARBA00022989"/>
    </source>
</evidence>
<dbReference type="InterPro" id="IPR050882">
    <property type="entry name" value="Prepilin_peptidase/N-MTase"/>
</dbReference>
<dbReference type="RefSeq" id="WP_274373913.1">
    <property type="nucleotide sequence ID" value="NZ_CP072943.1"/>
</dbReference>
<feature type="domain" description="Prepilin peptidase A24 N-terminal" evidence="9">
    <location>
        <begin position="12"/>
        <end position="96"/>
    </location>
</feature>
<proteinExistence type="inferred from homology"/>
<dbReference type="Pfam" id="PF01478">
    <property type="entry name" value="Peptidase_A24"/>
    <property type="match status" value="1"/>
</dbReference>
<sequence length="256" mass="26869">MPALFFTLFSAVLGAVMGSFFNVVAERGAQGRSWWGRERSRCASCGRVLEPPELIPVVSFLLQGGRCRSCGEAIPRLCLCAEAACALGAGLLAWRWGVGWAGLLSLALFLSLALNSLTDLHSGYIYDLAALLPVLPFVLLRSPGGLSSLFDGALGGLLGFFVIAAIIVVSRGGMGWGDAFLMAGCGVGLGWRLTALALYLGFMVGGFSALGLLAMKKVGRKTALPLGPFLAVGALLALLWGPSILGYWGWSAGWPW</sequence>
<feature type="domain" description="Prepilin type IV endopeptidase peptidase" evidence="8">
    <location>
        <begin position="107"/>
        <end position="208"/>
    </location>
</feature>
<evidence type="ECO:0000313" key="10">
    <source>
        <dbReference type="EMBL" id="QTX32664.1"/>
    </source>
</evidence>
<keyword evidence="11" id="KW-1185">Reference proteome</keyword>
<dbReference type="InterPro" id="IPR000045">
    <property type="entry name" value="Prepilin_IV_endopep_pep"/>
</dbReference>
<evidence type="ECO:0000259" key="8">
    <source>
        <dbReference type="Pfam" id="PF01478"/>
    </source>
</evidence>
<evidence type="ECO:0000313" key="11">
    <source>
        <dbReference type="Proteomes" id="UP000671879"/>
    </source>
</evidence>
<dbReference type="EMBL" id="CP072943">
    <property type="protein sequence ID" value="QTX32664.1"/>
    <property type="molecule type" value="Genomic_DNA"/>
</dbReference>
<dbReference type="Pfam" id="PF06750">
    <property type="entry name" value="A24_N_bact"/>
    <property type="match status" value="1"/>
</dbReference>
<evidence type="ECO:0000256" key="3">
    <source>
        <dbReference type="ARBA" id="ARBA00022475"/>
    </source>
</evidence>
<evidence type="ECO:0000256" key="1">
    <source>
        <dbReference type="ARBA" id="ARBA00004651"/>
    </source>
</evidence>
<dbReference type="PANTHER" id="PTHR30487">
    <property type="entry name" value="TYPE 4 PREPILIN-LIKE PROTEINS LEADER PEPTIDE-PROCESSING ENZYME"/>
    <property type="match status" value="1"/>
</dbReference>
<feature type="transmembrane region" description="Helical" evidence="7">
    <location>
        <begin position="123"/>
        <end position="140"/>
    </location>
</feature>
<keyword evidence="5 7" id="KW-1133">Transmembrane helix</keyword>
<comment type="similarity">
    <text evidence="2">Belongs to the peptidase A24 family.</text>
</comment>
<accession>A0A9Q7EWA4</accession>
<dbReference type="Proteomes" id="UP000671879">
    <property type="component" value="Chromosome"/>
</dbReference>
<dbReference type="KEGG" id="aram:KAR29_01600"/>
<dbReference type="AlphaFoldDB" id="A0A9Q7EWA4"/>
<feature type="transmembrane region" description="Helical" evidence="7">
    <location>
        <begin position="189"/>
        <end position="214"/>
    </location>
</feature>
<evidence type="ECO:0000256" key="6">
    <source>
        <dbReference type="ARBA" id="ARBA00023136"/>
    </source>
</evidence>
<name>A0A9Q7EWA4_9BACT</name>
<evidence type="ECO:0000259" key="9">
    <source>
        <dbReference type="Pfam" id="PF06750"/>
    </source>
</evidence>
<dbReference type="PANTHER" id="PTHR30487:SF0">
    <property type="entry name" value="PREPILIN LEADER PEPTIDASE_N-METHYLTRANSFERASE-RELATED"/>
    <property type="match status" value="1"/>
</dbReference>
<keyword evidence="3" id="KW-1003">Cell membrane</keyword>
<feature type="transmembrane region" description="Helical" evidence="7">
    <location>
        <begin position="152"/>
        <end position="169"/>
    </location>
</feature>
<evidence type="ECO:0000256" key="2">
    <source>
        <dbReference type="ARBA" id="ARBA00005801"/>
    </source>
</evidence>
<dbReference type="GO" id="GO:0004190">
    <property type="term" value="F:aspartic-type endopeptidase activity"/>
    <property type="evidence" value="ECO:0007669"/>
    <property type="project" value="InterPro"/>
</dbReference>